<dbReference type="Pfam" id="PF04115">
    <property type="entry name" value="Ureidogly_lyase"/>
    <property type="match status" value="1"/>
</dbReference>
<reference evidence="1" key="1">
    <citation type="journal article" date="2021" name="PeerJ">
        <title>Extensive microbial diversity within the chicken gut microbiome revealed by metagenomics and culture.</title>
        <authorList>
            <person name="Gilroy R."/>
            <person name="Ravi A."/>
            <person name="Getino M."/>
            <person name="Pursley I."/>
            <person name="Horton D.L."/>
            <person name="Alikhan N.F."/>
            <person name="Baker D."/>
            <person name="Gharbi K."/>
            <person name="Hall N."/>
            <person name="Watson M."/>
            <person name="Adriaenssens E.M."/>
            <person name="Foster-Nyarko E."/>
            <person name="Jarju S."/>
            <person name="Secka A."/>
            <person name="Antonio M."/>
            <person name="Oren A."/>
            <person name="Chaudhuri R.R."/>
            <person name="La Ragione R."/>
            <person name="Hildebrand F."/>
            <person name="Pallen M.J."/>
        </authorList>
    </citation>
    <scope>NUCLEOTIDE SEQUENCE</scope>
    <source>
        <strain evidence="1">CHK188-4685</strain>
    </source>
</reference>
<dbReference type="InterPro" id="IPR014710">
    <property type="entry name" value="RmlC-like_jellyroll"/>
</dbReference>
<dbReference type="Gene3D" id="2.60.120.10">
    <property type="entry name" value="Jelly Rolls"/>
    <property type="match status" value="1"/>
</dbReference>
<dbReference type="GO" id="GO:0000256">
    <property type="term" value="P:allantoin catabolic process"/>
    <property type="evidence" value="ECO:0007669"/>
    <property type="project" value="InterPro"/>
</dbReference>
<reference evidence="1" key="2">
    <citation type="submission" date="2021-04" db="EMBL/GenBank/DDBJ databases">
        <authorList>
            <person name="Gilroy R."/>
        </authorList>
    </citation>
    <scope>NUCLEOTIDE SEQUENCE</scope>
    <source>
        <strain evidence="1">CHK188-4685</strain>
    </source>
</reference>
<dbReference type="InterPro" id="IPR011051">
    <property type="entry name" value="RmlC_Cupin_sf"/>
</dbReference>
<comment type="caution">
    <text evidence="1">The sequence shown here is derived from an EMBL/GenBank/DDBJ whole genome shotgun (WGS) entry which is preliminary data.</text>
</comment>
<sequence>MKEIERITEESFRPFGTLIEFPQGETEDFYIVETEEEQPWRLAVFRYRSHSIRTIERHPASKESFEPMSGVTLLLAAEFETPEDYHVFLLDRPVCLKKNTWHQVLALSEEAKVKITENLQVESVFYQLPQKIRPLIG</sequence>
<proteinExistence type="predicted"/>
<dbReference type="EMBL" id="DWYS01000062">
    <property type="protein sequence ID" value="HJB07248.1"/>
    <property type="molecule type" value="Genomic_DNA"/>
</dbReference>
<dbReference type="Proteomes" id="UP000886804">
    <property type="component" value="Unassembled WGS sequence"/>
</dbReference>
<evidence type="ECO:0000313" key="2">
    <source>
        <dbReference type="Proteomes" id="UP000886804"/>
    </source>
</evidence>
<dbReference type="EC" id="4.3.2.3" evidence="1"/>
<gene>
    <name evidence="1" type="ORF">H9716_05215</name>
</gene>
<name>A0A9D2L781_9FIRM</name>
<keyword evidence="1" id="KW-0456">Lyase</keyword>
<accession>A0A9D2L781</accession>
<organism evidence="1 2">
    <name type="scientific">Candidatus Enterocloster faecavium</name>
    <dbReference type="NCBI Taxonomy" id="2838560"/>
    <lineage>
        <taxon>Bacteria</taxon>
        <taxon>Bacillati</taxon>
        <taxon>Bacillota</taxon>
        <taxon>Clostridia</taxon>
        <taxon>Lachnospirales</taxon>
        <taxon>Lachnospiraceae</taxon>
        <taxon>Enterocloster</taxon>
    </lineage>
</organism>
<dbReference type="InterPro" id="IPR007247">
    <property type="entry name" value="Ureidogly_lyase"/>
</dbReference>
<dbReference type="SUPFAM" id="SSF51182">
    <property type="entry name" value="RmlC-like cupins"/>
    <property type="match status" value="1"/>
</dbReference>
<dbReference type="AlphaFoldDB" id="A0A9D2L781"/>
<protein>
    <submittedName>
        <fullName evidence="1">Ureidoglycolate lyase</fullName>
        <ecNumber evidence="1">4.3.2.3</ecNumber>
    </submittedName>
</protein>
<evidence type="ECO:0000313" key="1">
    <source>
        <dbReference type="EMBL" id="HJB07248.1"/>
    </source>
</evidence>
<dbReference type="GO" id="GO:0050385">
    <property type="term" value="F:ureidoglycolate lyase activity"/>
    <property type="evidence" value="ECO:0007669"/>
    <property type="project" value="UniProtKB-EC"/>
</dbReference>